<protein>
    <submittedName>
        <fullName evidence="2">Uncharacterized protein</fullName>
    </submittedName>
</protein>
<evidence type="ECO:0000313" key="3">
    <source>
        <dbReference type="Proteomes" id="UP000324897"/>
    </source>
</evidence>
<gene>
    <name evidence="2" type="ORF">EJB05_00006</name>
</gene>
<reference evidence="2 3" key="1">
    <citation type="journal article" date="2019" name="Sci. Rep.">
        <title>A high-quality genome of Eragrostis curvula grass provides insights into Poaceae evolution and supports new strategies to enhance forage quality.</title>
        <authorList>
            <person name="Carballo J."/>
            <person name="Santos B.A.C.M."/>
            <person name="Zappacosta D."/>
            <person name="Garbus I."/>
            <person name="Selva J.P."/>
            <person name="Gallo C.A."/>
            <person name="Diaz A."/>
            <person name="Albertini E."/>
            <person name="Caccamo M."/>
            <person name="Echenique V."/>
        </authorList>
    </citation>
    <scope>NUCLEOTIDE SEQUENCE [LARGE SCALE GENOMIC DNA]</scope>
    <source>
        <strain evidence="3">cv. Victoria</strain>
        <tissue evidence="2">Leaf</tissue>
    </source>
</reference>
<comment type="caution">
    <text evidence="2">The sequence shown here is derived from an EMBL/GenBank/DDBJ whole genome shotgun (WGS) entry which is preliminary data.</text>
</comment>
<sequence>MPLYPYLELHIQALEEGQKRQDNALSLAITHASLRQYRELSKGRSDRDTLRNDLAALELKVKEKEDALALSEKRFSELSSEKETLLQSAKDFKDKVTSLDLQVKGLNSSLAKAVKENEDLVTKVGVANQEIASLAEAEKLRLADISGGSDAVVKASDSSFSFVAADSTSPALLEALFKFTGIIDESFWERILSMLRPPHDEDSSDFSLSEFATPKASFDLVPGDCVALDSSSNVSLSEFATPEPSRGLARREPPIEVFSSPSDIVLSSDSSPLSPVEGLGGPFTFPPGSLVAIGRVYRPESDVRNTIP</sequence>
<feature type="non-terminal residue" evidence="2">
    <location>
        <position position="308"/>
    </location>
</feature>
<dbReference type="Proteomes" id="UP000324897">
    <property type="component" value="Chromosome 6"/>
</dbReference>
<accession>A0A5J9WLA3</accession>
<dbReference type="AlphaFoldDB" id="A0A5J9WLA3"/>
<dbReference type="Gramene" id="TVU48735">
    <property type="protein sequence ID" value="TVU48735"/>
    <property type="gene ID" value="EJB05_00006"/>
</dbReference>
<feature type="coiled-coil region" evidence="1">
    <location>
        <begin position="47"/>
        <end position="81"/>
    </location>
</feature>
<evidence type="ECO:0000256" key="1">
    <source>
        <dbReference type="SAM" id="Coils"/>
    </source>
</evidence>
<name>A0A5J9WLA3_9POAL</name>
<keyword evidence="3" id="KW-1185">Reference proteome</keyword>
<evidence type="ECO:0000313" key="2">
    <source>
        <dbReference type="EMBL" id="TVU48735.1"/>
    </source>
</evidence>
<keyword evidence="1" id="KW-0175">Coiled coil</keyword>
<organism evidence="2 3">
    <name type="scientific">Eragrostis curvula</name>
    <name type="common">weeping love grass</name>
    <dbReference type="NCBI Taxonomy" id="38414"/>
    <lineage>
        <taxon>Eukaryota</taxon>
        <taxon>Viridiplantae</taxon>
        <taxon>Streptophyta</taxon>
        <taxon>Embryophyta</taxon>
        <taxon>Tracheophyta</taxon>
        <taxon>Spermatophyta</taxon>
        <taxon>Magnoliopsida</taxon>
        <taxon>Liliopsida</taxon>
        <taxon>Poales</taxon>
        <taxon>Poaceae</taxon>
        <taxon>PACMAD clade</taxon>
        <taxon>Chloridoideae</taxon>
        <taxon>Eragrostideae</taxon>
        <taxon>Eragrostidinae</taxon>
        <taxon>Eragrostis</taxon>
    </lineage>
</organism>
<dbReference type="EMBL" id="RWGY01000002">
    <property type="protein sequence ID" value="TVU48735.1"/>
    <property type="molecule type" value="Genomic_DNA"/>
</dbReference>
<proteinExistence type="predicted"/>